<dbReference type="AlphaFoldDB" id="A0A485DAS8"/>
<evidence type="ECO:0000313" key="2">
    <source>
        <dbReference type="Proteomes" id="UP000345637"/>
    </source>
</evidence>
<accession>A0A485DAS8</accession>
<organism evidence="1 2">
    <name type="scientific">Raoultella planticola</name>
    <name type="common">Klebsiella planticola</name>
    <dbReference type="NCBI Taxonomy" id="575"/>
    <lineage>
        <taxon>Bacteria</taxon>
        <taxon>Pseudomonadati</taxon>
        <taxon>Pseudomonadota</taxon>
        <taxon>Gammaproteobacteria</taxon>
        <taxon>Enterobacterales</taxon>
        <taxon>Enterobacteriaceae</taxon>
        <taxon>Klebsiella/Raoultella group</taxon>
        <taxon>Raoultella</taxon>
    </lineage>
</organism>
<sequence>MHYKQAVVLARFSMVQKCNALCTEMVRFGRWSALFRYLLPPFFCFLR</sequence>
<evidence type="ECO:0000313" key="1">
    <source>
        <dbReference type="EMBL" id="VFS94033.1"/>
    </source>
</evidence>
<proteinExistence type="predicted"/>
<gene>
    <name evidence="1" type="ORF">NCTC12998_07804</name>
</gene>
<dbReference type="Proteomes" id="UP000345637">
    <property type="component" value="Unassembled WGS sequence"/>
</dbReference>
<dbReference type="EMBL" id="CAADJE010000044">
    <property type="protein sequence ID" value="VFS94033.1"/>
    <property type="molecule type" value="Genomic_DNA"/>
</dbReference>
<protein>
    <submittedName>
        <fullName evidence="1">Uncharacterized protein</fullName>
    </submittedName>
</protein>
<name>A0A485DAS8_RAOPL</name>
<reference evidence="1 2" key="1">
    <citation type="submission" date="2019-03" db="EMBL/GenBank/DDBJ databases">
        <authorList>
            <consortium name="Pathogen Informatics"/>
        </authorList>
    </citation>
    <scope>NUCLEOTIDE SEQUENCE [LARGE SCALE GENOMIC DNA]</scope>
    <source>
        <strain evidence="1 2">NCTC12998</strain>
    </source>
</reference>